<dbReference type="Gene3D" id="2.60.40.4070">
    <property type="match status" value="1"/>
</dbReference>
<keyword evidence="8" id="KW-0282">Flagellum</keyword>
<evidence type="ECO:0000256" key="1">
    <source>
        <dbReference type="ARBA" id="ARBA00010577"/>
    </source>
</evidence>
<feature type="domain" description="FlgD Tudor-like" evidence="7">
    <location>
        <begin position="88"/>
        <end position="222"/>
    </location>
</feature>
<proteinExistence type="inferred from homology"/>
<feature type="domain" description="FlgD/Vpr Ig-like" evidence="6">
    <location>
        <begin position="108"/>
        <end position="179"/>
    </location>
</feature>
<dbReference type="Pfam" id="PF13860">
    <property type="entry name" value="FlgD_ig"/>
    <property type="match status" value="1"/>
</dbReference>
<evidence type="ECO:0000313" key="8">
    <source>
        <dbReference type="EMBL" id="GAA3913450.1"/>
    </source>
</evidence>
<evidence type="ECO:0000313" key="9">
    <source>
        <dbReference type="Proteomes" id="UP001501565"/>
    </source>
</evidence>
<evidence type="ECO:0000259" key="7">
    <source>
        <dbReference type="Pfam" id="PF13861"/>
    </source>
</evidence>
<organism evidence="8 9">
    <name type="scientific">Litoribacillus peritrichatus</name>
    <dbReference type="NCBI Taxonomy" id="718191"/>
    <lineage>
        <taxon>Bacteria</taxon>
        <taxon>Pseudomonadati</taxon>
        <taxon>Pseudomonadota</taxon>
        <taxon>Gammaproteobacteria</taxon>
        <taxon>Oceanospirillales</taxon>
        <taxon>Oceanospirillaceae</taxon>
        <taxon>Litoribacillus</taxon>
    </lineage>
</organism>
<comment type="caution">
    <text evidence="8">The sequence shown here is derived from an EMBL/GenBank/DDBJ whole genome shotgun (WGS) entry which is preliminary data.</text>
</comment>
<dbReference type="Proteomes" id="UP001501565">
    <property type="component" value="Unassembled WGS sequence"/>
</dbReference>
<name>A0ABP7M6Q7_9GAMM</name>
<dbReference type="Gene3D" id="2.30.30.910">
    <property type="match status" value="1"/>
</dbReference>
<dbReference type="Pfam" id="PF13861">
    <property type="entry name" value="FLgD_tudor"/>
    <property type="match status" value="1"/>
</dbReference>
<evidence type="ECO:0000256" key="4">
    <source>
        <dbReference type="ARBA" id="ARBA00024746"/>
    </source>
</evidence>
<evidence type="ECO:0000256" key="3">
    <source>
        <dbReference type="ARBA" id="ARBA00022795"/>
    </source>
</evidence>
<reference evidence="9" key="1">
    <citation type="journal article" date="2019" name="Int. J. Syst. Evol. Microbiol.">
        <title>The Global Catalogue of Microorganisms (GCM) 10K type strain sequencing project: providing services to taxonomists for standard genome sequencing and annotation.</title>
        <authorList>
            <consortium name="The Broad Institute Genomics Platform"/>
            <consortium name="The Broad Institute Genome Sequencing Center for Infectious Disease"/>
            <person name="Wu L."/>
            <person name="Ma J."/>
        </authorList>
    </citation>
    <scope>NUCLEOTIDE SEQUENCE [LARGE SCALE GENOMIC DNA]</scope>
    <source>
        <strain evidence="9">JCM 17551</strain>
    </source>
</reference>
<evidence type="ECO:0000256" key="5">
    <source>
        <dbReference type="RuleBase" id="RU362076"/>
    </source>
</evidence>
<accession>A0ABP7M6Q7</accession>
<sequence length="226" mass="23833">MTDINGTSTDALATYRTQTSNASSTQGSDELGQDQFMELLVAQLTNQNPLDPQENGDFIAELAQFSSVEGIDKLNTSVESMMSDYKSSQALQASSLVGRQVVVKQDTAYWSGEGNVAAMVDVPEGATNVMLSITNSAGALVGEIPMTKAVPGENGILWDGKDNEGNVLPAGAYKFKATGVVDEKAKTFEVYGSAKVNSVTLAGGDMMLNVAGVGKVPMSDIREIFE</sequence>
<protein>
    <recommendedName>
        <fullName evidence="2 5">Basal-body rod modification protein FlgD</fullName>
    </recommendedName>
</protein>
<keyword evidence="3 5" id="KW-1005">Bacterial flagellum biogenesis</keyword>
<gene>
    <name evidence="8" type="primary">flgD</name>
    <name evidence="8" type="ORF">GCM10022277_05100</name>
</gene>
<dbReference type="InterPro" id="IPR025965">
    <property type="entry name" value="FlgD/Vpr_Ig-like"/>
</dbReference>
<dbReference type="Pfam" id="PF03963">
    <property type="entry name" value="FlgD"/>
    <property type="match status" value="1"/>
</dbReference>
<comment type="function">
    <text evidence="4 5">Required for flagellar hook formation. May act as a scaffolding protein.</text>
</comment>
<dbReference type="RefSeq" id="WP_344795167.1">
    <property type="nucleotide sequence ID" value="NZ_BAABBN010000004.1"/>
</dbReference>
<keyword evidence="9" id="KW-1185">Reference proteome</keyword>
<evidence type="ECO:0000256" key="2">
    <source>
        <dbReference type="ARBA" id="ARBA00016013"/>
    </source>
</evidence>
<dbReference type="InterPro" id="IPR025963">
    <property type="entry name" value="FLgD_Tudor"/>
</dbReference>
<evidence type="ECO:0000259" key="6">
    <source>
        <dbReference type="Pfam" id="PF13860"/>
    </source>
</evidence>
<dbReference type="EMBL" id="BAABBN010000004">
    <property type="protein sequence ID" value="GAA3913450.1"/>
    <property type="molecule type" value="Genomic_DNA"/>
</dbReference>
<keyword evidence="8" id="KW-0969">Cilium</keyword>
<dbReference type="InterPro" id="IPR005648">
    <property type="entry name" value="FlgD"/>
</dbReference>
<keyword evidence="8" id="KW-0966">Cell projection</keyword>
<comment type="similarity">
    <text evidence="1 5">Belongs to the FlgD family.</text>
</comment>